<comment type="cofactor">
    <cofactor evidence="1 6">
        <name>Zn(2+)</name>
        <dbReference type="ChEBI" id="CHEBI:29105"/>
    </cofactor>
</comment>
<evidence type="ECO:0000256" key="2">
    <source>
        <dbReference type="ARBA" id="ARBA00022448"/>
    </source>
</evidence>
<organism evidence="10 11">
    <name type="scientific">Rotaria sordida</name>
    <dbReference type="NCBI Taxonomy" id="392033"/>
    <lineage>
        <taxon>Eukaryota</taxon>
        <taxon>Metazoa</taxon>
        <taxon>Spiralia</taxon>
        <taxon>Gnathifera</taxon>
        <taxon>Rotifera</taxon>
        <taxon>Eurotatoria</taxon>
        <taxon>Bdelloidea</taxon>
        <taxon>Philodinida</taxon>
        <taxon>Philodinidae</taxon>
        <taxon>Rotaria</taxon>
    </lineage>
</organism>
<dbReference type="PANTHER" id="PTHR42813:SF2">
    <property type="entry name" value="DEHYDROGENASE, ZINC-CONTAINING, PUTATIVE (AFU_ORTHOLOGUE AFUA_2G02810)-RELATED"/>
    <property type="match status" value="1"/>
</dbReference>
<dbReference type="Pfam" id="PF00107">
    <property type="entry name" value="ADH_zinc_N"/>
    <property type="match status" value="1"/>
</dbReference>
<dbReference type="InterPro" id="IPR026854">
    <property type="entry name" value="VPS13_N"/>
</dbReference>
<dbReference type="PANTHER" id="PTHR42813">
    <property type="entry name" value="ZINC-TYPE ALCOHOL DEHYDROGENASE-LIKE"/>
    <property type="match status" value="1"/>
</dbReference>
<dbReference type="Pfam" id="PF08240">
    <property type="entry name" value="ADH_N"/>
    <property type="match status" value="1"/>
</dbReference>
<dbReference type="InterPro" id="IPR002328">
    <property type="entry name" value="ADH_Zn_CS"/>
</dbReference>
<evidence type="ECO:0000256" key="6">
    <source>
        <dbReference type="RuleBase" id="RU361277"/>
    </source>
</evidence>
<accession>A0A813QLY8</accession>
<feature type="domain" description="Chorein N-terminal" evidence="9">
    <location>
        <begin position="227"/>
        <end position="496"/>
    </location>
</feature>
<keyword evidence="2" id="KW-0813">Transport</keyword>
<evidence type="ECO:0000313" key="11">
    <source>
        <dbReference type="Proteomes" id="UP000663870"/>
    </source>
</evidence>
<name>A0A813QLY8_9BILA</name>
<dbReference type="InterPro" id="IPR036291">
    <property type="entry name" value="NAD(P)-bd_dom_sf"/>
</dbReference>
<keyword evidence="5" id="KW-0560">Oxidoreductase</keyword>
<dbReference type="Gene3D" id="3.90.180.10">
    <property type="entry name" value="Medium-chain alcohol dehydrogenases, catalytic domain"/>
    <property type="match status" value="1"/>
</dbReference>
<keyword evidence="4 6" id="KW-0862">Zinc</keyword>
<dbReference type="Proteomes" id="UP000663870">
    <property type="component" value="Unassembled WGS sequence"/>
</dbReference>
<keyword evidence="11" id="KW-1185">Reference proteome</keyword>
<dbReference type="Pfam" id="PF12624">
    <property type="entry name" value="VPS13_N"/>
    <property type="match status" value="1"/>
</dbReference>
<dbReference type="Gene3D" id="3.40.50.720">
    <property type="entry name" value="NAD(P)-binding Rossmann-like Domain"/>
    <property type="match status" value="1"/>
</dbReference>
<evidence type="ECO:0000256" key="3">
    <source>
        <dbReference type="ARBA" id="ARBA00022723"/>
    </source>
</evidence>
<proteinExistence type="inferred from homology"/>
<feature type="domain" description="Alcohol dehydrogenase-like N-terminal" evidence="8">
    <location>
        <begin position="1"/>
        <end position="70"/>
    </location>
</feature>
<dbReference type="InterPro" id="IPR013154">
    <property type="entry name" value="ADH-like_N"/>
</dbReference>
<protein>
    <recommendedName>
        <fullName evidence="12">Alcohol dehydrogenase</fullName>
    </recommendedName>
</protein>
<dbReference type="PROSITE" id="PS00059">
    <property type="entry name" value="ADH_ZINC"/>
    <property type="match status" value="1"/>
</dbReference>
<keyword evidence="3 6" id="KW-0479">Metal-binding</keyword>
<evidence type="ECO:0008006" key="12">
    <source>
        <dbReference type="Google" id="ProtNLM"/>
    </source>
</evidence>
<evidence type="ECO:0000313" key="10">
    <source>
        <dbReference type="EMBL" id="CAF0768886.1"/>
    </source>
</evidence>
<dbReference type="EMBL" id="CAJNOL010000032">
    <property type="protein sequence ID" value="CAF0768886.1"/>
    <property type="molecule type" value="Genomic_DNA"/>
</dbReference>
<dbReference type="SUPFAM" id="SSF50129">
    <property type="entry name" value="GroES-like"/>
    <property type="match status" value="1"/>
</dbReference>
<dbReference type="GO" id="GO:0016491">
    <property type="term" value="F:oxidoreductase activity"/>
    <property type="evidence" value="ECO:0007669"/>
    <property type="project" value="UniProtKB-KW"/>
</dbReference>
<evidence type="ECO:0000259" key="7">
    <source>
        <dbReference type="Pfam" id="PF00107"/>
    </source>
</evidence>
<dbReference type="AlphaFoldDB" id="A0A813QLY8"/>
<gene>
    <name evidence="10" type="ORF">JXQ802_LOCUS2609</name>
</gene>
<dbReference type="InterPro" id="IPR013149">
    <property type="entry name" value="ADH-like_C"/>
</dbReference>
<evidence type="ECO:0000259" key="8">
    <source>
        <dbReference type="Pfam" id="PF08240"/>
    </source>
</evidence>
<evidence type="ECO:0000259" key="9">
    <source>
        <dbReference type="Pfam" id="PF12624"/>
    </source>
</evidence>
<evidence type="ECO:0000256" key="4">
    <source>
        <dbReference type="ARBA" id="ARBA00022833"/>
    </source>
</evidence>
<dbReference type="GO" id="GO:0008270">
    <property type="term" value="F:zinc ion binding"/>
    <property type="evidence" value="ECO:0007669"/>
    <property type="project" value="InterPro"/>
</dbReference>
<dbReference type="InterPro" id="IPR011032">
    <property type="entry name" value="GroES-like_sf"/>
</dbReference>
<sequence length="1007" mass="116432">MGHEFVGEIIDVGFDVKNFKKGDKIIVPFSTSCGNCFYCAKALTSRCEKAQVFGTHSLDGGQAEYVRIPFADTTGFLAPKEISDDLAFLMADIFPTGYFAAKNAWTLLSDQERQDPNLIVCVIGCGPVGLCAITAACDRFPIVYAIDSVEERLDEAKKHGAIPINLNNDPVSVIKNVTEGRGADAILEVVGHADALQLAYDLIRPWGVIASVGAHQDAFPFSGPQADLNLPVTVAVGYLEKLALTIPWRNLHTHSTKVHIDGLYILIVPKNEFGQDLTEYHTHKMRRVQRKVDDLRKAMIENKKLDEKEMTFFERMRLQIMQNIELVVENLHISYETKSTTKLGHPFSFGVTLHYLKLTTGNDIRTRHRTKEIMPIIYTLKEINSVSIYWNTRCESRVSMPFNIVVDDLKSKIVTTNSEAKDNEMNYILYPVDVVINMVIMITSGEHGFDRSTFNINAVIQQMALHIDLNQFSDVFDFGKFQNYSTLYERCREYRQLHLQESLDDTMLTQEQKDRLKILESKLDVFNLAYIRHSVEIEIQNKIMADSSFEHIHKNNYHRWNSWWRKKHKHNHDDRKMSITTSESYHDDGFSFYFEDLSNIIIDITINKLDLNLVSSLRINTACSSQLMNKVNREILAQISVDDAKINAIKRSISSSLLFQLTFPYFRFYGIQNNITNSRLLVQPISKCHSPLMYIQFELFPINRKRSDYRFHLNIQPIRFFYDAETFNRIAECFEQNVNLNSFLLSEIKHRTNAEMEFDLSCQKVFDLTIELKKISIIFPENGFYKENCSLIHIDFSQLILKSCLDENQIASQAKLNEEHFYVKYKLAINDLRMLYFNSDGSYLNLLQKIPLIDIDFFKCIYSDDAILDDWHIHLKMNLIREIQISNKIFQIIIDHFKSIPQFNSTISEILYRINLAFEIFRANASLKGSISIDSCLLIILINPLILIETNLYISISKTRNNIQKIIVILKNLTMKTKKLSHVFYLNKHLQLNYTNNSTRLQLTDQT</sequence>
<comment type="similarity">
    <text evidence="6">Belongs to the zinc-containing alcohol dehydrogenase family.</text>
</comment>
<evidence type="ECO:0000256" key="1">
    <source>
        <dbReference type="ARBA" id="ARBA00001947"/>
    </source>
</evidence>
<reference evidence="10" key="1">
    <citation type="submission" date="2021-02" db="EMBL/GenBank/DDBJ databases">
        <authorList>
            <person name="Nowell W R."/>
        </authorList>
    </citation>
    <scope>NUCLEOTIDE SEQUENCE</scope>
</reference>
<dbReference type="SUPFAM" id="SSF51735">
    <property type="entry name" value="NAD(P)-binding Rossmann-fold domains"/>
    <property type="match status" value="1"/>
</dbReference>
<evidence type="ECO:0000256" key="5">
    <source>
        <dbReference type="ARBA" id="ARBA00023002"/>
    </source>
</evidence>
<feature type="domain" description="Alcohol dehydrogenase-like C-terminal" evidence="7">
    <location>
        <begin position="127"/>
        <end position="222"/>
    </location>
</feature>
<comment type="caution">
    <text evidence="10">The sequence shown here is derived from an EMBL/GenBank/DDBJ whole genome shotgun (WGS) entry which is preliminary data.</text>
</comment>